<protein>
    <recommendedName>
        <fullName evidence="5">Glycosyltransferase subfamily 4-like N-terminal domain-containing protein</fullName>
    </recommendedName>
</protein>
<dbReference type="PANTHER" id="PTHR45947">
    <property type="entry name" value="SULFOQUINOVOSYL TRANSFERASE SQD2"/>
    <property type="match status" value="1"/>
</dbReference>
<dbReference type="EMBL" id="MGHF01000020">
    <property type="protein sequence ID" value="OGM63164.1"/>
    <property type="molecule type" value="Genomic_DNA"/>
</dbReference>
<dbReference type="Gene3D" id="3.40.50.2000">
    <property type="entry name" value="Glycogen Phosphorylase B"/>
    <property type="match status" value="2"/>
</dbReference>
<evidence type="ECO:0008006" key="5">
    <source>
        <dbReference type="Google" id="ProtNLM"/>
    </source>
</evidence>
<dbReference type="Pfam" id="PF00534">
    <property type="entry name" value="Glycos_transf_1"/>
    <property type="match status" value="1"/>
</dbReference>
<name>A0A1F8BGI4_9BACT</name>
<evidence type="ECO:0000313" key="3">
    <source>
        <dbReference type="EMBL" id="OGM63164.1"/>
    </source>
</evidence>
<sequence length="365" mass="41448">MKIIQVTPGYPPSIGGVQNVAKEISVGLANMGHEVTVFTCTNGIKDIKRQTEKNLTVYYLKDFVFAHTPVVPMLFFRLLLIPTDSIMHVHISKAFIPEIVYLISKIRKIPYVAHFHLDVEPSGRLGFLLPIYKMIFLRRVLKNANKVVVLSTRYKDLMKNKYGLTKRILVIPNGVGEEFFLAKRKTAVRDDFNLLFVGRVSIQKNVACLVEAVSLVKNKTTLNIVGEGELLLQIEKMITKRRLINVILHGGKTGKELIDFYRKADIFLLASKQEGLPLVLLEAMAASVPVIASDVIGNHEFIEDAGLLVDPPTPKNFAFMIDKLIEDRKLAERLSRRGRKKAQAYRWVKIVKKFEELYEGLYENN</sequence>
<comment type="caution">
    <text evidence="3">The sequence shown here is derived from an EMBL/GenBank/DDBJ whole genome shotgun (WGS) entry which is preliminary data.</text>
</comment>
<accession>A0A1F8BGI4</accession>
<evidence type="ECO:0000259" key="1">
    <source>
        <dbReference type="Pfam" id="PF00534"/>
    </source>
</evidence>
<feature type="domain" description="Glycosyltransferase subfamily 4-like N-terminal" evidence="2">
    <location>
        <begin position="14"/>
        <end position="175"/>
    </location>
</feature>
<evidence type="ECO:0000313" key="4">
    <source>
        <dbReference type="Proteomes" id="UP000177082"/>
    </source>
</evidence>
<reference evidence="3 4" key="1">
    <citation type="journal article" date="2016" name="Nat. Commun.">
        <title>Thousands of microbial genomes shed light on interconnected biogeochemical processes in an aquifer system.</title>
        <authorList>
            <person name="Anantharaman K."/>
            <person name="Brown C.T."/>
            <person name="Hug L.A."/>
            <person name="Sharon I."/>
            <person name="Castelle C.J."/>
            <person name="Probst A.J."/>
            <person name="Thomas B.C."/>
            <person name="Singh A."/>
            <person name="Wilkins M.J."/>
            <person name="Karaoz U."/>
            <person name="Brodie E.L."/>
            <person name="Williams K.H."/>
            <person name="Hubbard S.S."/>
            <person name="Banfield J.F."/>
        </authorList>
    </citation>
    <scope>NUCLEOTIDE SEQUENCE [LARGE SCALE GENOMIC DNA]</scope>
</reference>
<dbReference type="Proteomes" id="UP000177082">
    <property type="component" value="Unassembled WGS sequence"/>
</dbReference>
<feature type="domain" description="Glycosyl transferase family 1" evidence="1">
    <location>
        <begin position="188"/>
        <end position="340"/>
    </location>
</feature>
<dbReference type="InterPro" id="IPR050194">
    <property type="entry name" value="Glycosyltransferase_grp1"/>
</dbReference>
<dbReference type="Pfam" id="PF13439">
    <property type="entry name" value="Glyco_transf_4"/>
    <property type="match status" value="1"/>
</dbReference>
<proteinExistence type="predicted"/>
<dbReference type="AlphaFoldDB" id="A0A1F8BGI4"/>
<dbReference type="SUPFAM" id="SSF53756">
    <property type="entry name" value="UDP-Glycosyltransferase/glycogen phosphorylase"/>
    <property type="match status" value="1"/>
</dbReference>
<dbReference type="InterPro" id="IPR001296">
    <property type="entry name" value="Glyco_trans_1"/>
</dbReference>
<dbReference type="PANTHER" id="PTHR45947:SF3">
    <property type="entry name" value="SULFOQUINOVOSYL TRANSFERASE SQD2"/>
    <property type="match status" value="1"/>
</dbReference>
<dbReference type="STRING" id="1802519.A2961_01330"/>
<dbReference type="InterPro" id="IPR028098">
    <property type="entry name" value="Glyco_trans_4-like_N"/>
</dbReference>
<gene>
    <name evidence="3" type="ORF">A2961_01330</name>
</gene>
<dbReference type="CDD" id="cd03801">
    <property type="entry name" value="GT4_PimA-like"/>
    <property type="match status" value="1"/>
</dbReference>
<organism evidence="3 4">
    <name type="scientific">Candidatus Woesebacteria bacterium RIFCSPLOWO2_01_FULL_39_21</name>
    <dbReference type="NCBI Taxonomy" id="1802519"/>
    <lineage>
        <taxon>Bacteria</taxon>
        <taxon>Candidatus Woeseibacteriota</taxon>
    </lineage>
</organism>
<evidence type="ECO:0000259" key="2">
    <source>
        <dbReference type="Pfam" id="PF13439"/>
    </source>
</evidence>
<dbReference type="GO" id="GO:0016757">
    <property type="term" value="F:glycosyltransferase activity"/>
    <property type="evidence" value="ECO:0007669"/>
    <property type="project" value="InterPro"/>
</dbReference>